<dbReference type="InterPro" id="IPR036250">
    <property type="entry name" value="AcylCo_DH-like_C"/>
</dbReference>
<feature type="domain" description="Acyl-CoA dehydrogenase/oxidase N-terminal" evidence="8">
    <location>
        <begin position="38"/>
        <end position="156"/>
    </location>
</feature>
<dbReference type="PATRIC" id="fig|1300348.6.peg.1459"/>
<dbReference type="GO" id="GO:0050660">
    <property type="term" value="F:flavin adenine dinucleotide binding"/>
    <property type="evidence" value="ECO:0007669"/>
    <property type="project" value="InterPro"/>
</dbReference>
<dbReference type="InterPro" id="IPR009075">
    <property type="entry name" value="AcylCo_DH/oxidase_C"/>
</dbReference>
<keyword evidence="5" id="KW-0560">Oxidoreductase</keyword>
<feature type="domain" description="Acyl-CoA dehydrogenase/oxidase C-terminal" evidence="6">
    <location>
        <begin position="336"/>
        <end position="452"/>
    </location>
</feature>
<dbReference type="GO" id="GO:0016627">
    <property type="term" value="F:oxidoreductase activity, acting on the CH-CH group of donors"/>
    <property type="evidence" value="ECO:0007669"/>
    <property type="project" value="InterPro"/>
</dbReference>
<gene>
    <name evidence="10" type="ORF">I602_1460</name>
    <name evidence="11" type="ORF">SAMN05444353_0308</name>
</gene>
<feature type="domain" description="Acetyl-CoA dehydrogenase-like C-terminal" evidence="9">
    <location>
        <begin position="472"/>
        <end position="592"/>
    </location>
</feature>
<dbReference type="SUPFAM" id="SSF56645">
    <property type="entry name" value="Acyl-CoA dehydrogenase NM domain-like"/>
    <property type="match status" value="1"/>
</dbReference>
<dbReference type="RefSeq" id="WP_053974045.1">
    <property type="nucleotide sequence ID" value="NZ_FNUE01000001.1"/>
</dbReference>
<evidence type="ECO:0000313" key="12">
    <source>
        <dbReference type="Proteomes" id="UP000037716"/>
    </source>
</evidence>
<dbReference type="Gene3D" id="1.20.140.10">
    <property type="entry name" value="Butyryl-CoA Dehydrogenase, subunit A, domain 3"/>
    <property type="match status" value="1"/>
</dbReference>
<dbReference type="InterPro" id="IPR025878">
    <property type="entry name" value="Acyl-CoA_dh-like_C_dom"/>
</dbReference>
<feature type="domain" description="Acyl-CoA oxidase/dehydrogenase middle" evidence="7">
    <location>
        <begin position="162"/>
        <end position="268"/>
    </location>
</feature>
<accession>A0A0N0CFH7</accession>
<evidence type="ECO:0000256" key="2">
    <source>
        <dbReference type="ARBA" id="ARBA00009347"/>
    </source>
</evidence>
<evidence type="ECO:0000256" key="4">
    <source>
        <dbReference type="ARBA" id="ARBA00022827"/>
    </source>
</evidence>
<dbReference type="Proteomes" id="UP000183071">
    <property type="component" value="Unassembled WGS sequence"/>
</dbReference>
<comment type="similarity">
    <text evidence="2 5">Belongs to the acyl-CoA dehydrogenase family.</text>
</comment>
<evidence type="ECO:0000259" key="7">
    <source>
        <dbReference type="Pfam" id="PF02770"/>
    </source>
</evidence>
<reference evidence="10 12" key="1">
    <citation type="submission" date="2015-07" db="EMBL/GenBank/DDBJ databases">
        <title>Genome of Polaribacter dokdonenesis DSW-5, isolated from seawater off Dokdo in Korea.</title>
        <authorList>
            <person name="Yoon K."/>
            <person name="Song J.Y."/>
            <person name="Kim J.F."/>
        </authorList>
    </citation>
    <scope>NUCLEOTIDE SEQUENCE [LARGE SCALE GENOMIC DNA]</scope>
    <source>
        <strain evidence="10 12">DSW-5</strain>
    </source>
</reference>
<dbReference type="InterPro" id="IPR013786">
    <property type="entry name" value="AcylCoA_DH/ox_N"/>
</dbReference>
<organism evidence="10 12">
    <name type="scientific">Polaribacter dokdonensis DSW-5</name>
    <dbReference type="NCBI Taxonomy" id="1300348"/>
    <lineage>
        <taxon>Bacteria</taxon>
        <taxon>Pseudomonadati</taxon>
        <taxon>Bacteroidota</taxon>
        <taxon>Flavobacteriia</taxon>
        <taxon>Flavobacteriales</taxon>
        <taxon>Flavobacteriaceae</taxon>
    </lineage>
</organism>
<keyword evidence="13" id="KW-1185">Reference proteome</keyword>
<evidence type="ECO:0000313" key="13">
    <source>
        <dbReference type="Proteomes" id="UP000183071"/>
    </source>
</evidence>
<comment type="cofactor">
    <cofactor evidence="1 5">
        <name>FAD</name>
        <dbReference type="ChEBI" id="CHEBI:57692"/>
    </cofactor>
</comment>
<dbReference type="Gene3D" id="2.40.110.10">
    <property type="entry name" value="Butyryl-CoA Dehydrogenase, subunit A, domain 2"/>
    <property type="match status" value="1"/>
</dbReference>
<dbReference type="PANTHER" id="PTHR42803:SF3">
    <property type="entry name" value="ACYL-COA DEHYDROGENASE-RELATED"/>
    <property type="match status" value="1"/>
</dbReference>
<dbReference type="Pfam" id="PF00441">
    <property type="entry name" value="Acyl-CoA_dh_1"/>
    <property type="match status" value="1"/>
</dbReference>
<evidence type="ECO:0000313" key="10">
    <source>
        <dbReference type="EMBL" id="KOY51900.1"/>
    </source>
</evidence>
<dbReference type="InterPro" id="IPR046373">
    <property type="entry name" value="Acyl-CoA_Oxase/DH_mid-dom_sf"/>
</dbReference>
<reference evidence="11 13" key="2">
    <citation type="submission" date="2016-10" db="EMBL/GenBank/DDBJ databases">
        <authorList>
            <person name="Varghese N."/>
            <person name="Submissions S."/>
        </authorList>
    </citation>
    <scope>NUCLEOTIDE SEQUENCE [LARGE SCALE GENOMIC DNA]</scope>
    <source>
        <strain evidence="11 13">DSW-5</strain>
    </source>
</reference>
<sequence length="604" mass="67697">MSKKYVDLETLKYILYDIHKLEELLSRDRFQEHDMESLNLFIDSVKDFSDRELYPYLQEMDANPAYHKDGTVIVHEQVQKVMHQSGEMGIISACFDYEDGGLQMPISAFQAAVYIMDAANNHLPGYPSLTLGAAELIIEFGSQVLKDKYVPNMLAGVWGGTMCLTEPQAGSSLSDVVTKATPTNDGYYKITGQKIFISGGDYKGAENIIHLVLARIEGAPKGTKGISLFVVPKNRLKEDVTLEYNDVMTVADFQKMGQKGYCTTHLGFGDSDDCRGWLVGEEHKGLAQMFLMMNGARIAVGRGAAAIAMAAYRTSLQYANERPQGRKLSADGKKNPTEKQSLIIEHPDVRRMLLLQKSIVEGSLSLVLLASKYQDILTTATSKEEKEKYHLLLEMIIPIVKTYPSEAGAESVDNGLQVLGGYGFCADFTLQQYYRDIRISALYEGTTGIQSQDLLGRKVPMHNGKGLELLSAEIVKTIIAANNDEELKPYAKILGDKLELSQKILSHLMPFALKGNYERYLADANLFMEYMSIVVLSWLWLEMAVDAKKALGNSDRKFSKTFYESKIHTMKFYFKYELPKTNSLAESLMNNEVVTIKNEKEYII</sequence>
<dbReference type="Pfam" id="PF12806">
    <property type="entry name" value="Acyl-CoA_dh_C"/>
    <property type="match status" value="1"/>
</dbReference>
<dbReference type="STRING" id="1300348.I602_1460"/>
<comment type="caution">
    <text evidence="10">The sequence shown here is derived from an EMBL/GenBank/DDBJ whole genome shotgun (WGS) entry which is preliminary data.</text>
</comment>
<dbReference type="Pfam" id="PF02770">
    <property type="entry name" value="Acyl-CoA_dh_M"/>
    <property type="match status" value="1"/>
</dbReference>
<dbReference type="Pfam" id="PF02771">
    <property type="entry name" value="Acyl-CoA_dh_N"/>
    <property type="match status" value="1"/>
</dbReference>
<evidence type="ECO:0000256" key="5">
    <source>
        <dbReference type="RuleBase" id="RU362125"/>
    </source>
</evidence>
<evidence type="ECO:0000313" key="11">
    <source>
        <dbReference type="EMBL" id="SEE00272.1"/>
    </source>
</evidence>
<proteinExistence type="inferred from homology"/>
<evidence type="ECO:0000259" key="8">
    <source>
        <dbReference type="Pfam" id="PF02771"/>
    </source>
</evidence>
<dbReference type="PANTHER" id="PTHR42803">
    <property type="entry name" value="ACYL-COA DEHYDROGENASE"/>
    <property type="match status" value="1"/>
</dbReference>
<dbReference type="InterPro" id="IPR052166">
    <property type="entry name" value="Diverse_Acyl-CoA_DH"/>
</dbReference>
<dbReference type="SUPFAM" id="SSF47203">
    <property type="entry name" value="Acyl-CoA dehydrogenase C-terminal domain-like"/>
    <property type="match status" value="1"/>
</dbReference>
<dbReference type="EMBL" id="LGBR01000001">
    <property type="protein sequence ID" value="KOY51900.1"/>
    <property type="molecule type" value="Genomic_DNA"/>
</dbReference>
<dbReference type="InterPro" id="IPR037069">
    <property type="entry name" value="AcylCoA_DH/ox_N_sf"/>
</dbReference>
<dbReference type="AlphaFoldDB" id="A0A0N0CFH7"/>
<dbReference type="EMBL" id="FNUE01000001">
    <property type="protein sequence ID" value="SEE00272.1"/>
    <property type="molecule type" value="Genomic_DNA"/>
</dbReference>
<dbReference type="Gene3D" id="1.10.540.10">
    <property type="entry name" value="Acyl-CoA dehydrogenase/oxidase, N-terminal domain"/>
    <property type="match status" value="1"/>
</dbReference>
<evidence type="ECO:0000256" key="3">
    <source>
        <dbReference type="ARBA" id="ARBA00022630"/>
    </source>
</evidence>
<dbReference type="InterPro" id="IPR009100">
    <property type="entry name" value="AcylCoA_DH/oxidase_NM_dom_sf"/>
</dbReference>
<evidence type="ECO:0000256" key="1">
    <source>
        <dbReference type="ARBA" id="ARBA00001974"/>
    </source>
</evidence>
<evidence type="ECO:0000259" key="6">
    <source>
        <dbReference type="Pfam" id="PF00441"/>
    </source>
</evidence>
<evidence type="ECO:0000259" key="9">
    <source>
        <dbReference type="Pfam" id="PF12806"/>
    </source>
</evidence>
<dbReference type="Proteomes" id="UP000037716">
    <property type="component" value="Unassembled WGS sequence"/>
</dbReference>
<name>A0A0N0CFH7_9FLAO</name>
<protein>
    <submittedName>
        <fullName evidence="10">Acyl-CoA dehydrogenase</fullName>
    </submittedName>
    <submittedName>
        <fullName evidence="11">Butyryl-CoA dehydrogenase</fullName>
    </submittedName>
</protein>
<dbReference type="OrthoDB" id="9764422at2"/>
<keyword evidence="3 5" id="KW-0285">Flavoprotein</keyword>
<dbReference type="InterPro" id="IPR006091">
    <property type="entry name" value="Acyl-CoA_Oxase/DH_mid-dom"/>
</dbReference>
<keyword evidence="4 5" id="KW-0274">FAD</keyword>